<evidence type="ECO:0000256" key="1">
    <source>
        <dbReference type="SAM" id="Phobius"/>
    </source>
</evidence>
<keyword evidence="1" id="KW-1133">Transmembrane helix</keyword>
<comment type="caution">
    <text evidence="2">The sequence shown here is derived from an EMBL/GenBank/DDBJ whole genome shotgun (WGS) entry which is preliminary data.</text>
</comment>
<dbReference type="Proteomes" id="UP000310532">
    <property type="component" value="Unassembled WGS sequence"/>
</dbReference>
<dbReference type="GO" id="GO:0005975">
    <property type="term" value="P:carbohydrate metabolic process"/>
    <property type="evidence" value="ECO:0007669"/>
    <property type="project" value="InterPro"/>
</dbReference>
<feature type="transmembrane region" description="Helical" evidence="1">
    <location>
        <begin position="16"/>
        <end position="34"/>
    </location>
</feature>
<gene>
    <name evidence="2" type="ORF">E5355_09590</name>
</gene>
<keyword evidence="1" id="KW-0812">Transmembrane</keyword>
<evidence type="ECO:0000313" key="3">
    <source>
        <dbReference type="Proteomes" id="UP000310532"/>
    </source>
</evidence>
<organism evidence="2 3">
    <name type="scientific">Bacteroides muris</name>
    <name type="common">ex Afrizal et al. 2022</name>
    <dbReference type="NCBI Taxonomy" id="2516960"/>
    <lineage>
        <taxon>Bacteria</taxon>
        <taxon>Pseudomonadati</taxon>
        <taxon>Bacteroidota</taxon>
        <taxon>Bacteroidia</taxon>
        <taxon>Bacteroidales</taxon>
        <taxon>Bacteroidaceae</taxon>
        <taxon>Bacteroides</taxon>
    </lineage>
</organism>
<evidence type="ECO:0000313" key="2">
    <source>
        <dbReference type="EMBL" id="TGY06248.1"/>
    </source>
</evidence>
<proteinExistence type="predicted"/>
<accession>A0A4S2AXF6</accession>
<reference evidence="2 3" key="1">
    <citation type="submission" date="2019-04" db="EMBL/GenBank/DDBJ databases">
        <title>Microbes associate with the intestines of laboratory mice.</title>
        <authorList>
            <person name="Navarre W."/>
            <person name="Wong E."/>
            <person name="Huang K."/>
            <person name="Tropini C."/>
            <person name="Ng K."/>
            <person name="Yu B."/>
        </authorList>
    </citation>
    <scope>NUCLEOTIDE SEQUENCE [LARGE SCALE GENOMIC DNA]</scope>
    <source>
        <strain evidence="2 3">NM69_E16B</strain>
    </source>
</reference>
<dbReference type="InterPro" id="IPR008928">
    <property type="entry name" value="6-hairpin_glycosidase_sf"/>
</dbReference>
<keyword evidence="1" id="KW-0472">Membrane</keyword>
<feature type="transmembrane region" description="Helical" evidence="1">
    <location>
        <begin position="94"/>
        <end position="111"/>
    </location>
</feature>
<name>A0A4S2AXF6_9BACE</name>
<keyword evidence="3" id="KW-1185">Reference proteome</keyword>
<feature type="transmembrane region" description="Helical" evidence="1">
    <location>
        <begin position="131"/>
        <end position="150"/>
    </location>
</feature>
<dbReference type="RefSeq" id="WP_136010188.1">
    <property type="nucleotide sequence ID" value="NZ_SRYZ01000018.1"/>
</dbReference>
<feature type="transmembrane region" description="Helical" evidence="1">
    <location>
        <begin position="68"/>
        <end position="88"/>
    </location>
</feature>
<dbReference type="SUPFAM" id="SSF48208">
    <property type="entry name" value="Six-hairpin glycosidases"/>
    <property type="match status" value="1"/>
</dbReference>
<sequence>MLDDFIVSMIVSTWRICKWFFLQILLMYLMPYLWNNHFNGENICLILFYTTLYAIYWEAVPKDKKWNWLSLPYFVYSCIAILLCSLLKTWNVSVWYSFLLPIYGAMCVILIKICRKQFRRIHKKYRFGKMLTYTAILLFFVTLKSISVSWECSKRNSFEKEDILARKDYLLDKLIVSPQAVLNEMPTSIGTQFQGEWALYSCSMLSAALVNISQLYPETKAENIQHIDSLINIVMSQELRYYDTMRWNEDPLESLDGDESHISYLSHLAWMIYGYKQIGGNSKYDKLLSSLCSTMNRRLLNRSSLNLPTYPGEAIYIPDMLVAIVALNQYADINNGKYRSTVKKWVKRAQKEWIDDKTGLLVSFLQENGNQYEEVPVKGSYSALNCYYLTFIDETFAKQQYETLKSLFWKDGAIPGLKEYYDRTCYLGLDIDAGPILFELSPSGTAFMTGAATYFDDLKTRNDILTTAEIAGHTVRLNGKRHYLLANVALVGEAIMLAMRTHFR</sequence>
<dbReference type="EMBL" id="SRYZ01000018">
    <property type="protein sequence ID" value="TGY06248.1"/>
    <property type="molecule type" value="Genomic_DNA"/>
</dbReference>
<protein>
    <submittedName>
        <fullName evidence="2">Uncharacterized protein</fullName>
    </submittedName>
</protein>
<feature type="transmembrane region" description="Helical" evidence="1">
    <location>
        <begin position="40"/>
        <end position="56"/>
    </location>
</feature>
<dbReference type="AlphaFoldDB" id="A0A4S2AXF6"/>